<reference evidence="2 3" key="1">
    <citation type="journal article" date="2013" name="Curr. Biol.">
        <title>The Genome of the Foraminiferan Reticulomyxa filosa.</title>
        <authorList>
            <person name="Glockner G."/>
            <person name="Hulsmann N."/>
            <person name="Schleicher M."/>
            <person name="Noegel A.A."/>
            <person name="Eichinger L."/>
            <person name="Gallinger C."/>
            <person name="Pawlowski J."/>
            <person name="Sierra R."/>
            <person name="Euteneuer U."/>
            <person name="Pillet L."/>
            <person name="Moustafa A."/>
            <person name="Platzer M."/>
            <person name="Groth M."/>
            <person name="Szafranski K."/>
            <person name="Schliwa M."/>
        </authorList>
    </citation>
    <scope>NUCLEOTIDE SEQUENCE [LARGE SCALE GENOMIC DNA]</scope>
</reference>
<dbReference type="SUPFAM" id="SSF54565">
    <property type="entry name" value="Ribosomal protein S16"/>
    <property type="match status" value="1"/>
</dbReference>
<sequence>MEDLGYYQAYTDSRGKRYIRLKVERVKYWIGTGVRITRGAYHILEIKTNLKKIKNKKIKKKCIEFCNFLKTLSAPMRRKITLGEMRLARYLHERLKTQGYLKGLPEYVPPVYADITPGKLPHDEWKKDVLEYQYVGKLFSTRSCMQASWSDKEEKQIDSRYLSICEQWRHNSCNDGDDKHNLSTAQSSSSPSSSHATLISQSDASKLQHPWTPRAWRRATTLMKYSPLGPVLVPPLHFSQTLFRPNRFL</sequence>
<dbReference type="Gene3D" id="3.30.1320.10">
    <property type="match status" value="1"/>
</dbReference>
<protein>
    <submittedName>
        <fullName evidence="2">Uncharacterized protein</fullName>
    </submittedName>
</protein>
<dbReference type="AlphaFoldDB" id="X6MMJ4"/>
<comment type="caution">
    <text evidence="2">The sequence shown here is derived from an EMBL/GenBank/DDBJ whole genome shotgun (WGS) entry which is preliminary data.</text>
</comment>
<evidence type="ECO:0000256" key="1">
    <source>
        <dbReference type="SAM" id="MobiDB-lite"/>
    </source>
</evidence>
<evidence type="ECO:0000313" key="2">
    <source>
        <dbReference type="EMBL" id="ETO14657.1"/>
    </source>
</evidence>
<dbReference type="Proteomes" id="UP000023152">
    <property type="component" value="Unassembled WGS sequence"/>
</dbReference>
<organism evidence="2 3">
    <name type="scientific">Reticulomyxa filosa</name>
    <dbReference type="NCBI Taxonomy" id="46433"/>
    <lineage>
        <taxon>Eukaryota</taxon>
        <taxon>Sar</taxon>
        <taxon>Rhizaria</taxon>
        <taxon>Retaria</taxon>
        <taxon>Foraminifera</taxon>
        <taxon>Monothalamids</taxon>
        <taxon>Reticulomyxidae</taxon>
        <taxon>Reticulomyxa</taxon>
    </lineage>
</organism>
<name>X6MMJ4_RETFI</name>
<dbReference type="InterPro" id="IPR023803">
    <property type="entry name" value="Ribosomal_bS16_dom_sf"/>
</dbReference>
<gene>
    <name evidence="2" type="ORF">RFI_22713</name>
</gene>
<feature type="compositionally biased region" description="Polar residues" evidence="1">
    <location>
        <begin position="195"/>
        <end position="205"/>
    </location>
</feature>
<keyword evidence="3" id="KW-1185">Reference proteome</keyword>
<dbReference type="EMBL" id="ASPP01019879">
    <property type="protein sequence ID" value="ETO14657.1"/>
    <property type="molecule type" value="Genomic_DNA"/>
</dbReference>
<feature type="region of interest" description="Disordered" evidence="1">
    <location>
        <begin position="177"/>
        <end position="206"/>
    </location>
</feature>
<proteinExistence type="predicted"/>
<accession>X6MMJ4</accession>
<evidence type="ECO:0000313" key="3">
    <source>
        <dbReference type="Proteomes" id="UP000023152"/>
    </source>
</evidence>